<dbReference type="eggNOG" id="COG0811">
    <property type="taxonomic scope" value="Bacteria"/>
</dbReference>
<accession>Q0A8Q2</accession>
<dbReference type="PANTHER" id="PTHR30625:SF11">
    <property type="entry name" value="MOTA_TOLQ_EXBB PROTON CHANNEL DOMAIN-CONTAINING PROTEIN"/>
    <property type="match status" value="1"/>
</dbReference>
<dbReference type="GO" id="GO:0017038">
    <property type="term" value="P:protein import"/>
    <property type="evidence" value="ECO:0007669"/>
    <property type="project" value="TreeGrafter"/>
</dbReference>
<reference evidence="10" key="1">
    <citation type="submission" date="2006-08" db="EMBL/GenBank/DDBJ databases">
        <title>Complete sequence of Alkalilimnicola ehrilichei MLHE-1.</title>
        <authorList>
            <person name="Copeland A."/>
            <person name="Lucas S."/>
            <person name="Lapidus A."/>
            <person name="Barry K."/>
            <person name="Detter J.C."/>
            <person name="Glavina del Rio T."/>
            <person name="Hammon N."/>
            <person name="Israni S."/>
            <person name="Dalin E."/>
            <person name="Tice H."/>
            <person name="Pitluck S."/>
            <person name="Sims D."/>
            <person name="Brettin T."/>
            <person name="Bruce D."/>
            <person name="Han C."/>
            <person name="Tapia R."/>
            <person name="Gilna P."/>
            <person name="Schmutz J."/>
            <person name="Larimer F."/>
            <person name="Land M."/>
            <person name="Hauser L."/>
            <person name="Kyrpides N."/>
            <person name="Mikhailova N."/>
            <person name="Oremland R.S."/>
            <person name="Hoeft S.E."/>
            <person name="Switzer-Blum J."/>
            <person name="Kulp T."/>
            <person name="King G."/>
            <person name="Tabita R."/>
            <person name="Witte B."/>
            <person name="Santini J.M."/>
            <person name="Basu P."/>
            <person name="Hollibaugh J.T."/>
            <person name="Xie G."/>
            <person name="Stolz J.F."/>
            <person name="Richardson P."/>
        </authorList>
    </citation>
    <scope>NUCLEOTIDE SEQUENCE [LARGE SCALE GENOMIC DNA]</scope>
    <source>
        <strain evidence="10">ATCC BAA-1101 / DSM 17681 / MLHE-1</strain>
    </source>
</reference>
<dbReference type="InterPro" id="IPR050790">
    <property type="entry name" value="ExbB/TolQ_transport"/>
</dbReference>
<evidence type="ECO:0000256" key="5">
    <source>
        <dbReference type="ARBA" id="ARBA00023136"/>
    </source>
</evidence>
<gene>
    <name evidence="9" type="ordered locus">Mlg_1436</name>
</gene>
<evidence type="ECO:0000256" key="1">
    <source>
        <dbReference type="ARBA" id="ARBA00004651"/>
    </source>
</evidence>
<feature type="transmembrane region" description="Helical" evidence="7">
    <location>
        <begin position="106"/>
        <end position="130"/>
    </location>
</feature>
<evidence type="ECO:0000256" key="4">
    <source>
        <dbReference type="ARBA" id="ARBA00022989"/>
    </source>
</evidence>
<keyword evidence="6" id="KW-0653">Protein transport</keyword>
<dbReference type="InterPro" id="IPR002898">
    <property type="entry name" value="MotA_ExbB_proton_chnl"/>
</dbReference>
<dbReference type="RefSeq" id="WP_011629180.1">
    <property type="nucleotide sequence ID" value="NC_008340.1"/>
</dbReference>
<proteinExistence type="inferred from homology"/>
<comment type="subcellular location">
    <subcellularLocation>
        <location evidence="1">Cell membrane</location>
        <topology evidence="1">Multi-pass membrane protein</topology>
    </subcellularLocation>
    <subcellularLocation>
        <location evidence="6">Membrane</location>
        <topology evidence="6">Multi-pass membrane protein</topology>
    </subcellularLocation>
</comment>
<keyword evidence="2" id="KW-1003">Cell membrane</keyword>
<name>Q0A8Q2_ALKEH</name>
<evidence type="ECO:0000259" key="8">
    <source>
        <dbReference type="Pfam" id="PF01618"/>
    </source>
</evidence>
<comment type="similarity">
    <text evidence="6">Belongs to the exbB/tolQ family.</text>
</comment>
<evidence type="ECO:0000256" key="3">
    <source>
        <dbReference type="ARBA" id="ARBA00022692"/>
    </source>
</evidence>
<evidence type="ECO:0000256" key="6">
    <source>
        <dbReference type="RuleBase" id="RU004057"/>
    </source>
</evidence>
<feature type="transmembrane region" description="Helical" evidence="7">
    <location>
        <begin position="6"/>
        <end position="27"/>
    </location>
</feature>
<organism evidence="9 10">
    <name type="scientific">Alkalilimnicola ehrlichii (strain ATCC BAA-1101 / DSM 17681 / MLHE-1)</name>
    <dbReference type="NCBI Taxonomy" id="187272"/>
    <lineage>
        <taxon>Bacteria</taxon>
        <taxon>Pseudomonadati</taxon>
        <taxon>Pseudomonadota</taxon>
        <taxon>Gammaproteobacteria</taxon>
        <taxon>Chromatiales</taxon>
        <taxon>Ectothiorhodospiraceae</taxon>
        <taxon>Alkalilimnicola</taxon>
    </lineage>
</organism>
<dbReference type="PANTHER" id="PTHR30625">
    <property type="entry name" value="PROTEIN TOLQ"/>
    <property type="match status" value="1"/>
</dbReference>
<dbReference type="KEGG" id="aeh:Mlg_1436"/>
<evidence type="ECO:0000256" key="2">
    <source>
        <dbReference type="ARBA" id="ARBA00022475"/>
    </source>
</evidence>
<feature type="domain" description="MotA/TolQ/ExbB proton channel" evidence="8">
    <location>
        <begin position="67"/>
        <end position="187"/>
    </location>
</feature>
<dbReference type="Pfam" id="PF01618">
    <property type="entry name" value="MotA_ExbB"/>
    <property type="match status" value="1"/>
</dbReference>
<dbReference type="EMBL" id="CP000453">
    <property type="protein sequence ID" value="ABI56785.1"/>
    <property type="molecule type" value="Genomic_DNA"/>
</dbReference>
<dbReference type="Proteomes" id="UP000001962">
    <property type="component" value="Chromosome"/>
</dbReference>
<keyword evidence="5 7" id="KW-0472">Membrane</keyword>
<evidence type="ECO:0000313" key="10">
    <source>
        <dbReference type="Proteomes" id="UP000001962"/>
    </source>
</evidence>
<evidence type="ECO:0000256" key="7">
    <source>
        <dbReference type="SAM" id="Phobius"/>
    </source>
</evidence>
<dbReference type="GO" id="GO:0005886">
    <property type="term" value="C:plasma membrane"/>
    <property type="evidence" value="ECO:0007669"/>
    <property type="project" value="UniProtKB-SubCell"/>
</dbReference>
<keyword evidence="3 7" id="KW-0812">Transmembrane</keyword>
<sequence length="218" mass="23438">MLEHLQAGGLLMIPIVFCSILALAIIVERAVALQKRRVVPPGLLADTWRQVKAGQMDAVGLRRLRQHSPLGRVLGAGLANADCRREVMTEAIEDVGRHEAHRLERFLNTLGTLAAITPLLGLLGTVIGMIKVFSVISLQGLGDTPAMAGGISEALITTAAGLSVAIPTLMAYRYFRGRVEELVVEIEQEALKLVEVLQGQRSNDLLEPAAGPNGPEER</sequence>
<evidence type="ECO:0000313" key="9">
    <source>
        <dbReference type="EMBL" id="ABI56785.1"/>
    </source>
</evidence>
<keyword evidence="6" id="KW-0813">Transport</keyword>
<keyword evidence="10" id="KW-1185">Reference proteome</keyword>
<dbReference type="AlphaFoldDB" id="Q0A8Q2"/>
<dbReference type="HOGENOM" id="CLU_053325_4_5_6"/>
<keyword evidence="4 7" id="KW-1133">Transmembrane helix</keyword>
<protein>
    <submittedName>
        <fullName evidence="9">MotA/TolQ/ExbB proton channel</fullName>
    </submittedName>
</protein>
<feature type="transmembrane region" description="Helical" evidence="7">
    <location>
        <begin position="150"/>
        <end position="172"/>
    </location>
</feature>